<evidence type="ECO:0000256" key="1">
    <source>
        <dbReference type="ARBA" id="ARBA00002851"/>
    </source>
</evidence>
<dbReference type="InterPro" id="IPR016123">
    <property type="entry name" value="Mog1/PsbP_a/b/a-sand"/>
</dbReference>
<keyword evidence="3" id="KW-0602">Photosynthesis</keyword>
<dbReference type="SUPFAM" id="SSF55724">
    <property type="entry name" value="Mog1p/PsbP-like"/>
    <property type="match status" value="1"/>
</dbReference>
<evidence type="ECO:0000256" key="2">
    <source>
        <dbReference type="ARBA" id="ARBA00022528"/>
    </source>
</evidence>
<evidence type="ECO:0000256" key="7">
    <source>
        <dbReference type="ARBA" id="ARBA00023276"/>
    </source>
</evidence>
<evidence type="ECO:0000256" key="11">
    <source>
        <dbReference type="ARBA" id="ARBA00035638"/>
    </source>
</evidence>
<dbReference type="GO" id="GO:0009654">
    <property type="term" value="C:photosystem II oxygen evolving complex"/>
    <property type="evidence" value="ECO:0007669"/>
    <property type="project" value="InterPro"/>
</dbReference>
<dbReference type="Gene3D" id="3.40.1000.10">
    <property type="entry name" value="Mog1/PsbP, alpha/beta/alpha sandwich"/>
    <property type="match status" value="1"/>
</dbReference>
<comment type="similarity">
    <text evidence="11">Belongs to the PsbP family.</text>
</comment>
<dbReference type="GO" id="GO:0019898">
    <property type="term" value="C:extrinsic component of membrane"/>
    <property type="evidence" value="ECO:0007669"/>
    <property type="project" value="InterPro"/>
</dbReference>
<name>A0A8T2ZE29_POPDE</name>
<dbReference type="AlphaFoldDB" id="A0A8T2ZE29"/>
<evidence type="ECO:0000313" key="14">
    <source>
        <dbReference type="EMBL" id="KAH8515541.1"/>
    </source>
</evidence>
<reference evidence="14" key="1">
    <citation type="journal article" date="2021" name="J. Hered.">
        <title>Genome Assembly of Salicaceae Populus deltoides (Eastern Cottonwood) I-69 Based on Nanopore Sequencing and Hi-C Technologies.</title>
        <authorList>
            <person name="Bai S."/>
            <person name="Wu H."/>
            <person name="Zhang J."/>
            <person name="Pan Z."/>
            <person name="Zhao W."/>
            <person name="Li Z."/>
            <person name="Tong C."/>
        </authorList>
    </citation>
    <scope>NUCLEOTIDE SEQUENCE</scope>
    <source>
        <tissue evidence="14">Leaf</tissue>
    </source>
</reference>
<evidence type="ECO:0000256" key="4">
    <source>
        <dbReference type="ARBA" id="ARBA00022640"/>
    </source>
</evidence>
<keyword evidence="5" id="KW-0809">Transit peptide</keyword>
<comment type="subcellular location">
    <subcellularLocation>
        <location evidence="12">Plastid</location>
        <location evidence="12">Chloroplast thylakoid</location>
    </subcellularLocation>
</comment>
<organism evidence="14 15">
    <name type="scientific">Populus deltoides</name>
    <name type="common">Eastern poplar</name>
    <name type="synonym">Eastern cottonwood</name>
    <dbReference type="NCBI Taxonomy" id="3696"/>
    <lineage>
        <taxon>Eukaryota</taxon>
        <taxon>Viridiplantae</taxon>
        <taxon>Streptophyta</taxon>
        <taxon>Embryophyta</taxon>
        <taxon>Tracheophyta</taxon>
        <taxon>Spermatophyta</taxon>
        <taxon>Magnoliopsida</taxon>
        <taxon>eudicotyledons</taxon>
        <taxon>Gunneridae</taxon>
        <taxon>Pentapetalae</taxon>
        <taxon>rosids</taxon>
        <taxon>fabids</taxon>
        <taxon>Malpighiales</taxon>
        <taxon>Salicaceae</taxon>
        <taxon>Saliceae</taxon>
        <taxon>Populus</taxon>
    </lineage>
</organism>
<keyword evidence="15" id="KW-1185">Reference proteome</keyword>
<dbReference type="GO" id="GO:0005509">
    <property type="term" value="F:calcium ion binding"/>
    <property type="evidence" value="ECO:0007669"/>
    <property type="project" value="InterPro"/>
</dbReference>
<feature type="domain" description="PsbP C-terminal" evidence="13">
    <location>
        <begin position="93"/>
        <end position="261"/>
    </location>
</feature>
<evidence type="ECO:0000259" key="13">
    <source>
        <dbReference type="Pfam" id="PF01789"/>
    </source>
</evidence>
<evidence type="ECO:0000256" key="9">
    <source>
        <dbReference type="ARBA" id="ARBA00031606"/>
    </source>
</evidence>
<evidence type="ECO:0000256" key="12">
    <source>
        <dbReference type="ARBA" id="ARBA00046272"/>
    </source>
</evidence>
<evidence type="ECO:0000313" key="15">
    <source>
        <dbReference type="Proteomes" id="UP000807159"/>
    </source>
</evidence>
<accession>A0A8T2ZE29</accession>
<evidence type="ECO:0000256" key="6">
    <source>
        <dbReference type="ARBA" id="ARBA00023078"/>
    </source>
</evidence>
<protein>
    <recommendedName>
        <fullName evidence="10">23 kDa subunit of oxygen evolving system of photosystem II</fullName>
    </recommendedName>
    <alternativeName>
        <fullName evidence="9">23 kDa thylakoid membrane protein</fullName>
    </alternativeName>
    <alternativeName>
        <fullName evidence="8">OEC 23 kDa subunit</fullName>
    </alternativeName>
</protein>
<comment type="function">
    <text evidence="1">May be involved in the regulation of photosystem II.</text>
</comment>
<dbReference type="InterPro" id="IPR002683">
    <property type="entry name" value="PsbP_C"/>
</dbReference>
<dbReference type="EMBL" id="JACEGQ020000002">
    <property type="protein sequence ID" value="KAH8515541.1"/>
    <property type="molecule type" value="Genomic_DNA"/>
</dbReference>
<evidence type="ECO:0000256" key="5">
    <source>
        <dbReference type="ARBA" id="ARBA00022946"/>
    </source>
</evidence>
<comment type="caution">
    <text evidence="14">The sequence shown here is derived from an EMBL/GenBank/DDBJ whole genome shotgun (WGS) entry which is preliminary data.</text>
</comment>
<dbReference type="GO" id="GO:0015979">
    <property type="term" value="P:photosynthesis"/>
    <property type="evidence" value="ECO:0007669"/>
    <property type="project" value="UniProtKB-KW"/>
</dbReference>
<sequence length="262" mass="28163">MASTACFLHHHALTTPARSTSSSQRQVVNLKPAQLVCRAQKQAAQEEDDGVVSRRLALTVLIGAAALGSKVAPADAAYGESANIFGKPKSNTDFLPYNGDGFKLSIPAKWNPSKEREFPGQVLRYEDNFDATSNLSVMVTPTDTKSIADYGSPEEFLSKVDYLLGKQSSLFATSSEGGFDTNTVATANILETSTPVIDGKQYYFLSVLTRTADGDEGGKHQLITATVKDGKLYICKAQAGDKRWFKGARKFVESAASSFSVA</sequence>
<gene>
    <name evidence="14" type="ORF">H0E87_004126</name>
</gene>
<keyword evidence="2" id="KW-0150">Chloroplast</keyword>
<dbReference type="PANTHER" id="PTHR31407">
    <property type="match status" value="1"/>
</dbReference>
<keyword evidence="7" id="KW-0604">Photosystem II</keyword>
<dbReference type="PANTHER" id="PTHR31407:SF6">
    <property type="entry name" value="OXYGEN-EVOLVING ENHANCER PROTEIN 2-1, CHLOROPLASTIC"/>
    <property type="match status" value="1"/>
</dbReference>
<dbReference type="GO" id="GO:0009534">
    <property type="term" value="C:chloroplast thylakoid"/>
    <property type="evidence" value="ECO:0007669"/>
    <property type="project" value="UniProtKB-SubCell"/>
</dbReference>
<dbReference type="Pfam" id="PF01789">
    <property type="entry name" value="PsbP"/>
    <property type="match status" value="1"/>
</dbReference>
<evidence type="ECO:0000256" key="3">
    <source>
        <dbReference type="ARBA" id="ARBA00022531"/>
    </source>
</evidence>
<keyword evidence="6" id="KW-0793">Thylakoid</keyword>
<evidence type="ECO:0000256" key="8">
    <source>
        <dbReference type="ARBA" id="ARBA00029584"/>
    </source>
</evidence>
<evidence type="ECO:0000256" key="10">
    <source>
        <dbReference type="ARBA" id="ARBA00032148"/>
    </source>
</evidence>
<proteinExistence type="inferred from homology"/>
<keyword evidence="4" id="KW-0934">Plastid</keyword>
<dbReference type="Proteomes" id="UP000807159">
    <property type="component" value="Chromosome 2"/>
</dbReference>